<feature type="transmembrane region" description="Helical" evidence="1">
    <location>
        <begin position="32"/>
        <end position="56"/>
    </location>
</feature>
<keyword evidence="1" id="KW-0472">Membrane</keyword>
<protein>
    <submittedName>
        <fullName evidence="2">Uncharacterized protein</fullName>
    </submittedName>
</protein>
<dbReference type="EMBL" id="LKCM01000070">
    <property type="protein sequence ID" value="KPQ44582.1"/>
    <property type="molecule type" value="Genomic_DNA"/>
</dbReference>
<proteinExistence type="predicted"/>
<evidence type="ECO:0000256" key="1">
    <source>
        <dbReference type="SAM" id="Phobius"/>
    </source>
</evidence>
<evidence type="ECO:0000313" key="2">
    <source>
        <dbReference type="EMBL" id="KPQ44582.1"/>
    </source>
</evidence>
<keyword evidence="1" id="KW-1133">Transmembrane helix</keyword>
<organism evidence="2 3">
    <name type="scientific">Candidatus Methanoperedens nitratireducens</name>
    <dbReference type="NCBI Taxonomy" id="1392998"/>
    <lineage>
        <taxon>Archaea</taxon>
        <taxon>Methanobacteriati</taxon>
        <taxon>Methanobacteriota</taxon>
        <taxon>Stenosarchaea group</taxon>
        <taxon>Methanomicrobia</taxon>
        <taxon>Methanosarcinales</taxon>
        <taxon>ANME-2 cluster</taxon>
        <taxon>Candidatus Methanoperedentaceae</taxon>
        <taxon>Candidatus Methanoperedens</taxon>
    </lineage>
</organism>
<keyword evidence="1" id="KW-0812">Transmembrane</keyword>
<dbReference type="Proteomes" id="UP000050360">
    <property type="component" value="Unassembled WGS sequence"/>
</dbReference>
<comment type="caution">
    <text evidence="2">The sequence shown here is derived from an EMBL/GenBank/DDBJ whole genome shotgun (WGS) entry which is preliminary data.</text>
</comment>
<dbReference type="AlphaFoldDB" id="A0A0P8ACQ3"/>
<gene>
    <name evidence="2" type="ORF">MPEBLZ_00809</name>
</gene>
<evidence type="ECO:0000313" key="3">
    <source>
        <dbReference type="Proteomes" id="UP000050360"/>
    </source>
</evidence>
<reference evidence="2 3" key="1">
    <citation type="submission" date="2015-09" db="EMBL/GenBank/DDBJ databases">
        <title>A metagenomics-based metabolic model of nitrate-dependent anaerobic oxidation of methane by Methanoperedens-like archaea.</title>
        <authorList>
            <person name="Arshad A."/>
            <person name="Speth D.R."/>
            <person name="De Graaf R.M."/>
            <person name="Op Den Camp H.J."/>
            <person name="Jetten M.S."/>
            <person name="Welte C.U."/>
        </authorList>
    </citation>
    <scope>NUCLEOTIDE SEQUENCE [LARGE SCALE GENOMIC DNA]</scope>
</reference>
<sequence>MSIGFLAFDQRRITNIAINSIAIVKGADRKGVAFVGAPVPVISSAGVVVAAALVYYSSRMQGLAMVTSSRVRA</sequence>
<accession>A0A0P8ACQ3</accession>
<name>A0A0P8ACQ3_9EURY</name>